<evidence type="ECO:0000256" key="3">
    <source>
        <dbReference type="ARBA" id="ARBA00022833"/>
    </source>
</evidence>
<feature type="compositionally biased region" description="Polar residues" evidence="5">
    <location>
        <begin position="142"/>
        <end position="153"/>
    </location>
</feature>
<keyword evidence="7" id="KW-1185">Reference proteome</keyword>
<feature type="region of interest" description="Disordered" evidence="5">
    <location>
        <begin position="74"/>
        <end position="153"/>
    </location>
</feature>
<evidence type="ECO:0000313" key="7">
    <source>
        <dbReference type="Proteomes" id="UP000694888"/>
    </source>
</evidence>
<protein>
    <submittedName>
        <fullName evidence="8">E3 ubiquitin-protein ligase RNF4 isoform X1</fullName>
    </submittedName>
</protein>
<dbReference type="PROSITE" id="PS00518">
    <property type="entry name" value="ZF_RING_1"/>
    <property type="match status" value="1"/>
</dbReference>
<dbReference type="GeneID" id="101845393"/>
<dbReference type="SMART" id="SM00184">
    <property type="entry name" value="RING"/>
    <property type="match status" value="1"/>
</dbReference>
<gene>
    <name evidence="8" type="primary">LOC101845393</name>
</gene>
<dbReference type="Proteomes" id="UP000694888">
    <property type="component" value="Unplaced"/>
</dbReference>
<proteinExistence type="predicted"/>
<evidence type="ECO:0000256" key="1">
    <source>
        <dbReference type="ARBA" id="ARBA00022723"/>
    </source>
</evidence>
<evidence type="ECO:0000259" key="6">
    <source>
        <dbReference type="PROSITE" id="PS50089"/>
    </source>
</evidence>
<dbReference type="PANTHER" id="PTHR23041:SF78">
    <property type="entry name" value="E3 UBIQUITIN-PROTEIN LIGASE RNF4"/>
    <property type="match status" value="1"/>
</dbReference>
<evidence type="ECO:0000313" key="8">
    <source>
        <dbReference type="RefSeq" id="XP_005094758.1"/>
    </source>
</evidence>
<dbReference type="PROSITE" id="PS50089">
    <property type="entry name" value="ZF_RING_2"/>
    <property type="match status" value="1"/>
</dbReference>
<evidence type="ECO:0000256" key="2">
    <source>
        <dbReference type="ARBA" id="ARBA00022771"/>
    </source>
</evidence>
<dbReference type="InterPro" id="IPR017907">
    <property type="entry name" value="Znf_RING_CS"/>
</dbReference>
<reference evidence="8" key="1">
    <citation type="submission" date="2025-08" db="UniProtKB">
        <authorList>
            <consortium name="RefSeq"/>
        </authorList>
    </citation>
    <scope>IDENTIFICATION</scope>
</reference>
<keyword evidence="1" id="KW-0479">Metal-binding</keyword>
<dbReference type="RefSeq" id="XP_005094758.1">
    <property type="nucleotide sequence ID" value="XM_005094701.2"/>
</dbReference>
<dbReference type="InterPro" id="IPR047134">
    <property type="entry name" value="RNF4"/>
</dbReference>
<dbReference type="PANTHER" id="PTHR23041">
    <property type="entry name" value="RING FINGER DOMAIN-CONTAINING"/>
    <property type="match status" value="1"/>
</dbReference>
<accession>A0ABM0JIZ7</accession>
<dbReference type="SUPFAM" id="SSF57850">
    <property type="entry name" value="RING/U-box"/>
    <property type="match status" value="1"/>
</dbReference>
<feature type="compositionally biased region" description="Basic residues" evidence="5">
    <location>
        <begin position="80"/>
        <end position="94"/>
    </location>
</feature>
<evidence type="ECO:0000256" key="4">
    <source>
        <dbReference type="PROSITE-ProRule" id="PRU00175"/>
    </source>
</evidence>
<feature type="compositionally biased region" description="Low complexity" evidence="5">
    <location>
        <begin position="99"/>
        <end position="109"/>
    </location>
</feature>
<evidence type="ECO:0000256" key="5">
    <source>
        <dbReference type="SAM" id="MobiDB-lite"/>
    </source>
</evidence>
<dbReference type="InterPro" id="IPR001841">
    <property type="entry name" value="Znf_RING"/>
</dbReference>
<organism evidence="7 8">
    <name type="scientific">Aplysia californica</name>
    <name type="common">California sea hare</name>
    <dbReference type="NCBI Taxonomy" id="6500"/>
    <lineage>
        <taxon>Eukaryota</taxon>
        <taxon>Metazoa</taxon>
        <taxon>Spiralia</taxon>
        <taxon>Lophotrochozoa</taxon>
        <taxon>Mollusca</taxon>
        <taxon>Gastropoda</taxon>
        <taxon>Heterobranchia</taxon>
        <taxon>Euthyneura</taxon>
        <taxon>Tectipleura</taxon>
        <taxon>Aplysiida</taxon>
        <taxon>Aplysioidea</taxon>
        <taxon>Aplysiidae</taxon>
        <taxon>Aplysia</taxon>
    </lineage>
</organism>
<feature type="domain" description="RING-type" evidence="6">
    <location>
        <begin position="162"/>
        <end position="207"/>
    </location>
</feature>
<dbReference type="Gene3D" id="3.30.40.10">
    <property type="entry name" value="Zinc/RING finger domain, C3HC4 (zinc finger)"/>
    <property type="match status" value="1"/>
</dbReference>
<dbReference type="InterPro" id="IPR013083">
    <property type="entry name" value="Znf_RING/FYVE/PHD"/>
</dbReference>
<name>A0ABM0JIZ7_APLCA</name>
<keyword evidence="2 4" id="KW-0863">Zinc-finger</keyword>
<sequence length="220" mass="24083">MATGGSPSQRRRTRARRGWVEPAVVDNTDDDVVIADQRTTACIDLTTDTSIEEVIDLTHSHGIMDSPVVVLTPADDIGPVRHRRGRGRLGRRRSGNSGGPSRAAGSNANRRSRTSPSTNVHEVSSNSDSDSDELPEMPFTVPPQNTASNSLLQSPEPVKVSCPICLDDLKQIRHTHRQVISTNCGHIFCDECIKTAIDTQHACPTCRKKLTKKSFHPLFL</sequence>
<keyword evidence="3" id="KW-0862">Zinc</keyword>
<dbReference type="Pfam" id="PF13639">
    <property type="entry name" value="zf-RING_2"/>
    <property type="match status" value="1"/>
</dbReference>